<feature type="signal peptide" evidence="1">
    <location>
        <begin position="1"/>
        <end position="30"/>
    </location>
</feature>
<dbReference type="AlphaFoldDB" id="A0A7W7VQF5"/>
<feature type="chain" id="PRO_5031455899" description="Secreted protein" evidence="1">
    <location>
        <begin position="31"/>
        <end position="118"/>
    </location>
</feature>
<evidence type="ECO:0000313" key="3">
    <source>
        <dbReference type="Proteomes" id="UP000552644"/>
    </source>
</evidence>
<evidence type="ECO:0008006" key="4">
    <source>
        <dbReference type="Google" id="ProtNLM"/>
    </source>
</evidence>
<evidence type="ECO:0000313" key="2">
    <source>
        <dbReference type="EMBL" id="MBB4918688.1"/>
    </source>
</evidence>
<evidence type="ECO:0000256" key="1">
    <source>
        <dbReference type="SAM" id="SignalP"/>
    </source>
</evidence>
<accession>A0A7W7VQF5</accession>
<organism evidence="2 3">
    <name type="scientific">Streptosporangium saharense</name>
    <dbReference type="NCBI Taxonomy" id="1706840"/>
    <lineage>
        <taxon>Bacteria</taxon>
        <taxon>Bacillati</taxon>
        <taxon>Actinomycetota</taxon>
        <taxon>Actinomycetes</taxon>
        <taxon>Streptosporangiales</taxon>
        <taxon>Streptosporangiaceae</taxon>
        <taxon>Streptosporangium</taxon>
    </lineage>
</organism>
<dbReference type="EMBL" id="JACHJP010000007">
    <property type="protein sequence ID" value="MBB4918688.1"/>
    <property type="molecule type" value="Genomic_DNA"/>
</dbReference>
<reference evidence="2 3" key="1">
    <citation type="submission" date="2020-08" db="EMBL/GenBank/DDBJ databases">
        <title>Genomic Encyclopedia of Type Strains, Phase III (KMG-III): the genomes of soil and plant-associated and newly described type strains.</title>
        <authorList>
            <person name="Whitman W."/>
        </authorList>
    </citation>
    <scope>NUCLEOTIDE SEQUENCE [LARGE SCALE GENOMIC DNA]</scope>
    <source>
        <strain evidence="2 3">CECT 8840</strain>
    </source>
</reference>
<protein>
    <recommendedName>
        <fullName evidence="4">Secreted protein</fullName>
    </recommendedName>
</protein>
<sequence length="118" mass="12192">MIAGIRITAVAALAVLAFTGTGLATSAASAATTSSTGATGAAACGVQHGPWYTQNSWNKVDVYNECSGGRYVCVDIPSWVDYGPVHVPGRTAKTIDYGWAWTVPTGRSLYIAASSEDC</sequence>
<keyword evidence="1" id="KW-0732">Signal</keyword>
<dbReference type="RefSeq" id="WP_184720181.1">
    <property type="nucleotide sequence ID" value="NZ_JACHJP010000007.1"/>
</dbReference>
<comment type="caution">
    <text evidence="2">The sequence shown here is derived from an EMBL/GenBank/DDBJ whole genome shotgun (WGS) entry which is preliminary data.</text>
</comment>
<dbReference type="Proteomes" id="UP000552644">
    <property type="component" value="Unassembled WGS sequence"/>
</dbReference>
<proteinExistence type="predicted"/>
<gene>
    <name evidence="2" type="ORF">FHS44_005818</name>
</gene>
<name>A0A7W7VQF5_9ACTN</name>
<keyword evidence="3" id="KW-1185">Reference proteome</keyword>